<keyword evidence="4" id="KW-1185">Reference proteome</keyword>
<protein>
    <submittedName>
        <fullName evidence="3">Uncharacterized protein</fullName>
    </submittedName>
</protein>
<organism evidence="3 4">
    <name type="scientific">Stigmatella aurantiaca</name>
    <dbReference type="NCBI Taxonomy" id="41"/>
    <lineage>
        <taxon>Bacteria</taxon>
        <taxon>Pseudomonadati</taxon>
        <taxon>Myxococcota</taxon>
        <taxon>Myxococcia</taxon>
        <taxon>Myxococcales</taxon>
        <taxon>Cystobacterineae</taxon>
        <taxon>Archangiaceae</taxon>
        <taxon>Stigmatella</taxon>
    </lineage>
</organism>
<dbReference type="AlphaFoldDB" id="A0A1H7FY59"/>
<proteinExistence type="predicted"/>
<keyword evidence="2" id="KW-1133">Transmembrane helix</keyword>
<feature type="transmembrane region" description="Helical" evidence="2">
    <location>
        <begin position="198"/>
        <end position="218"/>
    </location>
</feature>
<dbReference type="EMBL" id="FOAP01000001">
    <property type="protein sequence ID" value="SEK29452.1"/>
    <property type="molecule type" value="Genomic_DNA"/>
</dbReference>
<sequence>MATRSRPPQPSAQRSFREEEGDGASGPQELLPGEFPAAEAPVPASRERGSSLPPTSPTPPLGLPLPLMALVEQAHREERDAQQRRLAGRINQALAQLAHGEGGRPVADVFHRLIEGGMLEGLEDEKGQACVEAALQGLLSLGFPYALEVRPEDLERLRASPPAAPAAPGLGPRPAAAAIAGGGAAGQVALELLTSGTLSAQVTLQVGALLAALVPVLLSAPKTALRYGGLAVLLLVSVTEIFLGFSPGYAGLLSGLAGLVACLLIAVRES</sequence>
<evidence type="ECO:0000313" key="4">
    <source>
        <dbReference type="Proteomes" id="UP000182719"/>
    </source>
</evidence>
<evidence type="ECO:0000313" key="3">
    <source>
        <dbReference type="EMBL" id="SEK29452.1"/>
    </source>
</evidence>
<feature type="region of interest" description="Disordered" evidence="1">
    <location>
        <begin position="1"/>
        <end position="64"/>
    </location>
</feature>
<keyword evidence="2" id="KW-0812">Transmembrane</keyword>
<feature type="transmembrane region" description="Helical" evidence="2">
    <location>
        <begin position="225"/>
        <end position="243"/>
    </location>
</feature>
<name>A0A1H7FY59_STIAU</name>
<evidence type="ECO:0000256" key="2">
    <source>
        <dbReference type="SAM" id="Phobius"/>
    </source>
</evidence>
<feature type="compositionally biased region" description="Pro residues" evidence="1">
    <location>
        <begin position="54"/>
        <end position="63"/>
    </location>
</feature>
<accession>A0A1H7FY59</accession>
<reference evidence="4" key="1">
    <citation type="submission" date="2016-10" db="EMBL/GenBank/DDBJ databases">
        <authorList>
            <person name="Varghese N."/>
            <person name="Submissions S."/>
        </authorList>
    </citation>
    <scope>NUCLEOTIDE SEQUENCE [LARGE SCALE GENOMIC DNA]</scope>
    <source>
        <strain evidence="4">DSM 17044</strain>
    </source>
</reference>
<evidence type="ECO:0000256" key="1">
    <source>
        <dbReference type="SAM" id="MobiDB-lite"/>
    </source>
</evidence>
<feature type="transmembrane region" description="Helical" evidence="2">
    <location>
        <begin position="249"/>
        <end position="267"/>
    </location>
</feature>
<dbReference type="Proteomes" id="UP000182719">
    <property type="component" value="Unassembled WGS sequence"/>
</dbReference>
<gene>
    <name evidence="3" type="ORF">SAMN05444354_101210</name>
</gene>
<dbReference type="RefSeq" id="WP_075004506.1">
    <property type="nucleotide sequence ID" value="NZ_FOAP01000001.1"/>
</dbReference>
<keyword evidence="2" id="KW-0472">Membrane</keyword>